<accession>A0ABQ1MNR7</accession>
<name>A0ABQ1MNR7_9SPHI</name>
<evidence type="ECO:0000313" key="1">
    <source>
        <dbReference type="EMBL" id="GGC43535.1"/>
    </source>
</evidence>
<proteinExistence type="predicted"/>
<dbReference type="EMBL" id="BMIK01000020">
    <property type="protein sequence ID" value="GGC43535.1"/>
    <property type="molecule type" value="Genomic_DNA"/>
</dbReference>
<gene>
    <name evidence="1" type="ORF">GCM10011386_39750</name>
</gene>
<protein>
    <submittedName>
        <fullName evidence="1">Uncharacterized protein</fullName>
    </submittedName>
</protein>
<evidence type="ECO:0000313" key="2">
    <source>
        <dbReference type="Proteomes" id="UP000597338"/>
    </source>
</evidence>
<organism evidence="1 2">
    <name type="scientific">Parapedobacter defluvii</name>
    <dbReference type="NCBI Taxonomy" id="2045106"/>
    <lineage>
        <taxon>Bacteria</taxon>
        <taxon>Pseudomonadati</taxon>
        <taxon>Bacteroidota</taxon>
        <taxon>Sphingobacteriia</taxon>
        <taxon>Sphingobacteriales</taxon>
        <taxon>Sphingobacteriaceae</taxon>
        <taxon>Parapedobacter</taxon>
    </lineage>
</organism>
<dbReference type="Proteomes" id="UP000597338">
    <property type="component" value="Unassembled WGS sequence"/>
</dbReference>
<sequence length="81" mass="9330">MAKVTPELFEVLNDSKVEITLTRLYRAALQQGWSMVLHFLPKVFKLPKKTKNKNFKTDVMATALKRTVPPFPEVLPDESEQ</sequence>
<comment type="caution">
    <text evidence="1">The sequence shown here is derived from an EMBL/GenBank/DDBJ whole genome shotgun (WGS) entry which is preliminary data.</text>
</comment>
<keyword evidence="2" id="KW-1185">Reference proteome</keyword>
<reference evidence="2" key="1">
    <citation type="journal article" date="2019" name="Int. J. Syst. Evol. Microbiol.">
        <title>The Global Catalogue of Microorganisms (GCM) 10K type strain sequencing project: providing services to taxonomists for standard genome sequencing and annotation.</title>
        <authorList>
            <consortium name="The Broad Institute Genomics Platform"/>
            <consortium name="The Broad Institute Genome Sequencing Center for Infectious Disease"/>
            <person name="Wu L."/>
            <person name="Ma J."/>
        </authorList>
    </citation>
    <scope>NUCLEOTIDE SEQUENCE [LARGE SCALE GENOMIC DNA]</scope>
    <source>
        <strain evidence="2">CGMCC 1.15342</strain>
    </source>
</reference>